<dbReference type="PANTHER" id="PTHR22642">
    <property type="entry name" value="IMIDAZOLONEPROPIONASE"/>
    <property type="match status" value="1"/>
</dbReference>
<dbReference type="RefSeq" id="WP_339588620.1">
    <property type="nucleotide sequence ID" value="NZ_JBBHJZ010000004.1"/>
</dbReference>
<comment type="caution">
    <text evidence="3">The sequence shown here is derived from an EMBL/GenBank/DDBJ whole genome shotgun (WGS) entry which is preliminary data.</text>
</comment>
<sequence>MKSSVTALALSLALVLAQAAQADTLIDNVNGMSLDRDGKVERFTGLLLGDDGRIEQVLQRSDKRPGKVDYKVDGKGRTVIPGLVDSHVQLMPLGLSLLTEARPTAQPRPEDRDQALLKAQQALLARGITAVTDMGTTIEDWQTYRRAGDAGALQMRILAYAEGVDAMILIGGPGPTAWLYDDRLRLNGLKLTLDGPLMTRAAALKAPYADAPASKVALRLSETQFKNLMSRAAMDKFQAAIEASGDKAVQVVIDTLTELSETYKGDRRWRIENAEAVDLNDLPGLTGKGVVLSMRPQQAETGSTIAETRLGPARVAGAYAWKSLAGAGTALAFGSGAPVATPEPFSALATAVTRQRADGEPYGGWQAQERLTRESALAAWTAGSAYAGFAEGHFGRLAKGQRADFLLLDRDPLLATPAELRATQVLQTWVNGRLVYQAKDGEAGAANTGGR</sequence>
<dbReference type="Proteomes" id="UP001361239">
    <property type="component" value="Unassembled WGS sequence"/>
</dbReference>
<evidence type="ECO:0000259" key="2">
    <source>
        <dbReference type="Pfam" id="PF07969"/>
    </source>
</evidence>
<accession>A0ABU8S198</accession>
<dbReference type="PANTHER" id="PTHR22642:SF2">
    <property type="entry name" value="PROTEIN LONG AFTER FAR-RED 3"/>
    <property type="match status" value="1"/>
</dbReference>
<evidence type="ECO:0000313" key="3">
    <source>
        <dbReference type="EMBL" id="MEJ5978681.1"/>
    </source>
</evidence>
<evidence type="ECO:0000313" key="4">
    <source>
        <dbReference type="Proteomes" id="UP001361239"/>
    </source>
</evidence>
<dbReference type="EMBL" id="JBBHJZ010000004">
    <property type="protein sequence ID" value="MEJ5978681.1"/>
    <property type="molecule type" value="Genomic_DNA"/>
</dbReference>
<feature type="chain" id="PRO_5045648865" evidence="1">
    <location>
        <begin position="23"/>
        <end position="451"/>
    </location>
</feature>
<gene>
    <name evidence="3" type="ORF">WG901_18655</name>
</gene>
<feature type="signal peptide" evidence="1">
    <location>
        <begin position="1"/>
        <end position="22"/>
    </location>
</feature>
<keyword evidence="1" id="KW-0732">Signal</keyword>
<keyword evidence="4" id="KW-1185">Reference proteome</keyword>
<dbReference type="InterPro" id="IPR011059">
    <property type="entry name" value="Metal-dep_hydrolase_composite"/>
</dbReference>
<dbReference type="Pfam" id="PF07969">
    <property type="entry name" value="Amidohydro_3"/>
    <property type="match status" value="1"/>
</dbReference>
<protein>
    <submittedName>
        <fullName evidence="3">Amidohydrolase family protein</fullName>
    </submittedName>
</protein>
<reference evidence="3 4" key="1">
    <citation type="submission" date="2024-03" db="EMBL/GenBank/DDBJ databases">
        <authorList>
            <person name="Jo J.-H."/>
        </authorList>
    </citation>
    <scope>NUCLEOTIDE SEQUENCE [LARGE SCALE GENOMIC DNA]</scope>
    <source>
        <strain evidence="3 4">PS1R-30</strain>
    </source>
</reference>
<dbReference type="SUPFAM" id="SSF51338">
    <property type="entry name" value="Composite domain of metallo-dependent hydrolases"/>
    <property type="match status" value="1"/>
</dbReference>
<evidence type="ECO:0000256" key="1">
    <source>
        <dbReference type="SAM" id="SignalP"/>
    </source>
</evidence>
<feature type="domain" description="Amidohydrolase 3" evidence="2">
    <location>
        <begin position="106"/>
        <end position="436"/>
    </location>
</feature>
<name>A0ABU8S198_9SPHN</name>
<dbReference type="InterPro" id="IPR032466">
    <property type="entry name" value="Metal_Hydrolase"/>
</dbReference>
<dbReference type="SUPFAM" id="SSF51556">
    <property type="entry name" value="Metallo-dependent hydrolases"/>
    <property type="match status" value="1"/>
</dbReference>
<proteinExistence type="predicted"/>
<organism evidence="3 4">
    <name type="scientific">Novosphingobium anseongense</name>
    <dbReference type="NCBI Taxonomy" id="3133436"/>
    <lineage>
        <taxon>Bacteria</taxon>
        <taxon>Pseudomonadati</taxon>
        <taxon>Pseudomonadota</taxon>
        <taxon>Alphaproteobacteria</taxon>
        <taxon>Sphingomonadales</taxon>
        <taxon>Sphingomonadaceae</taxon>
        <taxon>Novosphingobium</taxon>
    </lineage>
</organism>
<dbReference type="Gene3D" id="3.20.20.140">
    <property type="entry name" value="Metal-dependent hydrolases"/>
    <property type="match status" value="1"/>
</dbReference>
<dbReference type="InterPro" id="IPR013108">
    <property type="entry name" value="Amidohydro_3"/>
</dbReference>